<dbReference type="EMBL" id="MCFL01000007">
    <property type="protein sequence ID" value="ORZ38954.1"/>
    <property type="molecule type" value="Genomic_DNA"/>
</dbReference>
<evidence type="ECO:0000313" key="15">
    <source>
        <dbReference type="Proteomes" id="UP000193411"/>
    </source>
</evidence>
<dbReference type="InterPro" id="IPR049730">
    <property type="entry name" value="SNF2/RAD54-like_C"/>
</dbReference>
<feature type="domain" description="Helicase ATP-binding" evidence="12">
    <location>
        <begin position="126"/>
        <end position="304"/>
    </location>
</feature>
<dbReference type="SMART" id="SM00184">
    <property type="entry name" value="RING"/>
    <property type="match status" value="1"/>
</dbReference>
<accession>A0A1Y2HYC5</accession>
<dbReference type="InterPro" id="IPR050628">
    <property type="entry name" value="SNF2_RAD54_helicase_TF"/>
</dbReference>
<dbReference type="Gene3D" id="3.40.50.300">
    <property type="entry name" value="P-loop containing nucleotide triphosphate hydrolases"/>
    <property type="match status" value="1"/>
</dbReference>
<protein>
    <submittedName>
        <fullName evidence="14">SNF2 family N-terminal domain-domain-containing protein</fullName>
    </submittedName>
</protein>
<evidence type="ECO:0000259" key="11">
    <source>
        <dbReference type="PROSITE" id="PS50089"/>
    </source>
</evidence>
<reference evidence="14 15" key="1">
    <citation type="submission" date="2016-07" db="EMBL/GenBank/DDBJ databases">
        <title>Pervasive Adenine N6-methylation of Active Genes in Fungi.</title>
        <authorList>
            <consortium name="DOE Joint Genome Institute"/>
            <person name="Mondo S.J."/>
            <person name="Dannebaum R.O."/>
            <person name="Kuo R.C."/>
            <person name="Labutti K."/>
            <person name="Haridas S."/>
            <person name="Kuo A."/>
            <person name="Salamov A."/>
            <person name="Ahrendt S.R."/>
            <person name="Lipzen A."/>
            <person name="Sullivan W."/>
            <person name="Andreopoulos W.B."/>
            <person name="Clum A."/>
            <person name="Lindquist E."/>
            <person name="Daum C."/>
            <person name="Ramamoorthy G.K."/>
            <person name="Gryganskyi A."/>
            <person name="Culley D."/>
            <person name="Magnuson J.K."/>
            <person name="James T.Y."/>
            <person name="O'Malley M.A."/>
            <person name="Stajich J.E."/>
            <person name="Spatafora J.W."/>
            <person name="Visel A."/>
            <person name="Grigoriev I.V."/>
        </authorList>
    </citation>
    <scope>NUCLEOTIDE SEQUENCE [LARGE SCALE GENOMIC DNA]</scope>
    <source>
        <strain evidence="14 15">PL171</strain>
    </source>
</reference>
<dbReference type="GO" id="GO:0004386">
    <property type="term" value="F:helicase activity"/>
    <property type="evidence" value="ECO:0007669"/>
    <property type="project" value="UniProtKB-KW"/>
</dbReference>
<dbReference type="PROSITE" id="PS00518">
    <property type="entry name" value="ZF_RING_1"/>
    <property type="match status" value="1"/>
</dbReference>
<gene>
    <name evidence="14" type="ORF">BCR44DRAFT_1284797</name>
</gene>
<dbReference type="GO" id="GO:0006281">
    <property type="term" value="P:DNA repair"/>
    <property type="evidence" value="ECO:0007669"/>
    <property type="project" value="TreeGrafter"/>
</dbReference>
<dbReference type="InterPro" id="IPR027417">
    <property type="entry name" value="P-loop_NTPase"/>
</dbReference>
<evidence type="ECO:0000256" key="9">
    <source>
        <dbReference type="PROSITE-ProRule" id="PRU00175"/>
    </source>
</evidence>
<dbReference type="SUPFAM" id="SSF52540">
    <property type="entry name" value="P-loop containing nucleoside triphosphate hydrolases"/>
    <property type="match status" value="2"/>
</dbReference>
<dbReference type="AlphaFoldDB" id="A0A1Y2HYC5"/>
<dbReference type="Pfam" id="PF13923">
    <property type="entry name" value="zf-C3HC4_2"/>
    <property type="match status" value="1"/>
</dbReference>
<evidence type="ECO:0000256" key="5">
    <source>
        <dbReference type="ARBA" id="ARBA00022801"/>
    </source>
</evidence>
<dbReference type="SMART" id="SM00490">
    <property type="entry name" value="HELICc"/>
    <property type="match status" value="1"/>
</dbReference>
<keyword evidence="6" id="KW-0347">Helicase</keyword>
<dbReference type="InterPro" id="IPR038718">
    <property type="entry name" value="SNF2-like_sf"/>
</dbReference>
<dbReference type="STRING" id="765915.A0A1Y2HYC5"/>
<evidence type="ECO:0000256" key="8">
    <source>
        <dbReference type="ARBA" id="ARBA00022840"/>
    </source>
</evidence>
<dbReference type="SUPFAM" id="SSF57850">
    <property type="entry name" value="RING/U-box"/>
    <property type="match status" value="1"/>
</dbReference>
<dbReference type="PROSITE" id="PS50089">
    <property type="entry name" value="ZF_RING_2"/>
    <property type="match status" value="1"/>
</dbReference>
<dbReference type="Gene3D" id="3.40.50.10810">
    <property type="entry name" value="Tandem AAA-ATPase domain"/>
    <property type="match status" value="1"/>
</dbReference>
<keyword evidence="8" id="KW-0067">ATP-binding</keyword>
<evidence type="ECO:0000256" key="2">
    <source>
        <dbReference type="ARBA" id="ARBA00022723"/>
    </source>
</evidence>
<keyword evidence="5" id="KW-0378">Hydrolase</keyword>
<keyword evidence="7" id="KW-0862">Zinc</keyword>
<proteinExistence type="inferred from homology"/>
<dbReference type="OrthoDB" id="448448at2759"/>
<dbReference type="PROSITE" id="PS51194">
    <property type="entry name" value="HELICASE_CTER"/>
    <property type="match status" value="1"/>
</dbReference>
<evidence type="ECO:0000259" key="12">
    <source>
        <dbReference type="PROSITE" id="PS51192"/>
    </source>
</evidence>
<dbReference type="GO" id="GO:0005524">
    <property type="term" value="F:ATP binding"/>
    <property type="evidence" value="ECO:0007669"/>
    <property type="project" value="UniProtKB-KW"/>
</dbReference>
<keyword evidence="2" id="KW-0479">Metal-binding</keyword>
<dbReference type="GO" id="GO:0016787">
    <property type="term" value="F:hydrolase activity"/>
    <property type="evidence" value="ECO:0007669"/>
    <property type="project" value="UniProtKB-KW"/>
</dbReference>
<dbReference type="GO" id="GO:0005634">
    <property type="term" value="C:nucleus"/>
    <property type="evidence" value="ECO:0007669"/>
    <property type="project" value="TreeGrafter"/>
</dbReference>
<dbReference type="PANTHER" id="PTHR45626:SF17">
    <property type="entry name" value="HELICASE-LIKE TRANSCRIPTION FACTOR"/>
    <property type="match status" value="1"/>
</dbReference>
<evidence type="ECO:0000256" key="10">
    <source>
        <dbReference type="SAM" id="MobiDB-lite"/>
    </source>
</evidence>
<dbReference type="InterPro" id="IPR000330">
    <property type="entry name" value="SNF2_N"/>
</dbReference>
<evidence type="ECO:0000259" key="13">
    <source>
        <dbReference type="PROSITE" id="PS51194"/>
    </source>
</evidence>
<evidence type="ECO:0000256" key="3">
    <source>
        <dbReference type="ARBA" id="ARBA00022741"/>
    </source>
</evidence>
<evidence type="ECO:0000256" key="1">
    <source>
        <dbReference type="ARBA" id="ARBA00007025"/>
    </source>
</evidence>
<dbReference type="CDD" id="cd18793">
    <property type="entry name" value="SF2_C_SNF"/>
    <property type="match status" value="1"/>
</dbReference>
<keyword evidence="4 9" id="KW-0863">Zinc-finger</keyword>
<feature type="domain" description="Helicase C-terminal" evidence="13">
    <location>
        <begin position="581"/>
        <end position="747"/>
    </location>
</feature>
<dbReference type="GO" id="GO:0008270">
    <property type="term" value="F:zinc ion binding"/>
    <property type="evidence" value="ECO:0007669"/>
    <property type="project" value="UniProtKB-KW"/>
</dbReference>
<keyword evidence="3" id="KW-0547">Nucleotide-binding</keyword>
<feature type="region of interest" description="Disordered" evidence="10">
    <location>
        <begin position="514"/>
        <end position="561"/>
    </location>
</feature>
<dbReference type="SMART" id="SM00487">
    <property type="entry name" value="DEXDc"/>
    <property type="match status" value="1"/>
</dbReference>
<comment type="caution">
    <text evidence="14">The sequence shown here is derived from an EMBL/GenBank/DDBJ whole genome shotgun (WGS) entry which is preliminary data.</text>
</comment>
<dbReference type="InterPro" id="IPR001650">
    <property type="entry name" value="Helicase_C-like"/>
</dbReference>
<evidence type="ECO:0000256" key="4">
    <source>
        <dbReference type="ARBA" id="ARBA00022771"/>
    </source>
</evidence>
<evidence type="ECO:0000256" key="6">
    <source>
        <dbReference type="ARBA" id="ARBA00022806"/>
    </source>
</evidence>
<dbReference type="InterPro" id="IPR001841">
    <property type="entry name" value="Znf_RING"/>
</dbReference>
<dbReference type="Proteomes" id="UP000193411">
    <property type="component" value="Unassembled WGS sequence"/>
</dbReference>
<dbReference type="InterPro" id="IPR014001">
    <property type="entry name" value="Helicase_ATP-bd"/>
</dbReference>
<keyword evidence="15" id="KW-1185">Reference proteome</keyword>
<evidence type="ECO:0000256" key="7">
    <source>
        <dbReference type="ARBA" id="ARBA00022833"/>
    </source>
</evidence>
<feature type="compositionally biased region" description="Acidic residues" evidence="10">
    <location>
        <begin position="515"/>
        <end position="524"/>
    </location>
</feature>
<dbReference type="Gene3D" id="3.30.40.10">
    <property type="entry name" value="Zinc/RING finger domain, C3HC4 (zinc finger)"/>
    <property type="match status" value="1"/>
</dbReference>
<dbReference type="PANTHER" id="PTHR45626">
    <property type="entry name" value="TRANSCRIPTION TERMINATION FACTOR 2-RELATED"/>
    <property type="match status" value="1"/>
</dbReference>
<dbReference type="Pfam" id="PF00176">
    <property type="entry name" value="SNF2-rel_dom"/>
    <property type="match status" value="1"/>
</dbReference>
<dbReference type="GO" id="GO:0008094">
    <property type="term" value="F:ATP-dependent activity, acting on DNA"/>
    <property type="evidence" value="ECO:0007669"/>
    <property type="project" value="TreeGrafter"/>
</dbReference>
<comment type="similarity">
    <text evidence="1">Belongs to the SNF2/RAD54 helicase family.</text>
</comment>
<evidence type="ECO:0000313" key="14">
    <source>
        <dbReference type="EMBL" id="ORZ38954.1"/>
    </source>
</evidence>
<organism evidence="14 15">
    <name type="scientific">Catenaria anguillulae PL171</name>
    <dbReference type="NCBI Taxonomy" id="765915"/>
    <lineage>
        <taxon>Eukaryota</taxon>
        <taxon>Fungi</taxon>
        <taxon>Fungi incertae sedis</taxon>
        <taxon>Blastocladiomycota</taxon>
        <taxon>Blastocladiomycetes</taxon>
        <taxon>Blastocladiales</taxon>
        <taxon>Catenariaceae</taxon>
        <taxon>Catenaria</taxon>
    </lineage>
</organism>
<name>A0A1Y2HYC5_9FUNG</name>
<dbReference type="InterPro" id="IPR017907">
    <property type="entry name" value="Znf_RING_CS"/>
</dbReference>
<sequence>MQLQPQMTRPIVADEEWQRLLQLGQDLNDQSRSAILDSVGLKEQDLANLREAPQPEGLLTPLLPYQRQGLGWMIQAEHPKEPTEEAESQFWLVRTVQSDLAPNGLPTEQSVEHKVYLNTATNSVAQGKPRLARAGLIADDMGLGKTIQVLALILSSPTGTPFLPAAESCGVSDHFCNTTLIVCPLSVVSNWESQIRQHVETSRLKYYVFHGPQRKRDHKYLSSFDLVITTYETLATVPDDKCPLHKVRWRRVVLDEGHSIRTRGTKKSIAACSLFAERKWVLSGTPLQNKLEDLYPLLKFMEFYPFDNLDIWKGTFDAPIRKGNPRALEKFKALMQTICLRRTKRMKLNGKPLLELPPFRSIVHKIGFNPAERDLYAKWEAKTRVTLEEVLKSAEERAYARQMGYRYAPGAGNAQANGCLLKYLTRLRQLCNHRALAEKDKAPKGGGVARVLALLRENAGEDCPMCLNAMRNPSITMCGHWFCFACLEPAVKASRECPQCQSQMTGEQIYKLPAEGEEDEEDDSGSQAGGGDDDQDHADDKNKDEDEDVSPADGSDTAHASKADAMLGMRFSTADYLSSTKIDALMTFLETSRSRDPTVKSVVFSQWTSMLNLIQIPLRRRGFEFTRLDGSMHRKVREANINRFQTDPNVMVFLISTTAGAVGLNLVAASNCFIVDPMWNPMVERQAIDRIYRIGQKRTVTVVKLAMEDSVEERVLALQERKRRMAEEAFGENPQYQESTSKSARLEDIRAILGNKRKDDAKLAGEIEESDDEGEGDD</sequence>
<dbReference type="InterPro" id="IPR013083">
    <property type="entry name" value="Znf_RING/FYVE/PHD"/>
</dbReference>
<dbReference type="Pfam" id="PF00271">
    <property type="entry name" value="Helicase_C"/>
    <property type="match status" value="1"/>
</dbReference>
<feature type="domain" description="RING-type" evidence="11">
    <location>
        <begin position="463"/>
        <end position="501"/>
    </location>
</feature>
<dbReference type="PROSITE" id="PS51192">
    <property type="entry name" value="HELICASE_ATP_BIND_1"/>
    <property type="match status" value="1"/>
</dbReference>